<dbReference type="VEuPathDB" id="VectorBase:GPPI028563"/>
<organism evidence="1 2">
    <name type="scientific">Glossina palpalis gambiensis</name>
    <dbReference type="NCBI Taxonomy" id="67801"/>
    <lineage>
        <taxon>Eukaryota</taxon>
        <taxon>Metazoa</taxon>
        <taxon>Ecdysozoa</taxon>
        <taxon>Arthropoda</taxon>
        <taxon>Hexapoda</taxon>
        <taxon>Insecta</taxon>
        <taxon>Pterygota</taxon>
        <taxon>Neoptera</taxon>
        <taxon>Endopterygota</taxon>
        <taxon>Diptera</taxon>
        <taxon>Brachycera</taxon>
        <taxon>Muscomorpha</taxon>
        <taxon>Hippoboscoidea</taxon>
        <taxon>Glossinidae</taxon>
        <taxon>Glossina</taxon>
    </lineage>
</organism>
<dbReference type="Proteomes" id="UP000092460">
    <property type="component" value="Unassembled WGS sequence"/>
</dbReference>
<reference evidence="1" key="2">
    <citation type="submission" date="2020-05" db="UniProtKB">
        <authorList>
            <consortium name="EnsemblMetazoa"/>
        </authorList>
    </citation>
    <scope>IDENTIFICATION</scope>
    <source>
        <strain evidence="1">IAEA</strain>
    </source>
</reference>
<dbReference type="EnsemblMetazoa" id="GPPI028563-RA">
    <property type="protein sequence ID" value="GPPI028563-PA"/>
    <property type="gene ID" value="GPPI028563"/>
</dbReference>
<dbReference type="EMBL" id="JXJN01013611">
    <property type="status" value="NOT_ANNOTATED_CDS"/>
    <property type="molecule type" value="Genomic_DNA"/>
</dbReference>
<keyword evidence="2" id="KW-1185">Reference proteome</keyword>
<sequence length="103" mass="11652">RDSGKGGSSGRDDTRSSNFIINHKYNCNEANISNFLLYMPMQEKAALTCHSQLTCWQQAEKSHTHVSNIWEEEFICYAVGLMLMPTKIEVSANVDDYSCLTLL</sequence>
<name>A0A1B0BFP4_9MUSC</name>
<dbReference type="AlphaFoldDB" id="A0A1B0BFP4"/>
<protein>
    <submittedName>
        <fullName evidence="1">Uncharacterized protein</fullName>
    </submittedName>
</protein>
<proteinExistence type="predicted"/>
<reference evidence="2" key="1">
    <citation type="submission" date="2015-01" db="EMBL/GenBank/DDBJ databases">
        <authorList>
            <person name="Aksoy S."/>
            <person name="Warren W."/>
            <person name="Wilson R.K."/>
        </authorList>
    </citation>
    <scope>NUCLEOTIDE SEQUENCE [LARGE SCALE GENOMIC DNA]</scope>
    <source>
        <strain evidence="2">IAEA</strain>
    </source>
</reference>
<evidence type="ECO:0000313" key="2">
    <source>
        <dbReference type="Proteomes" id="UP000092460"/>
    </source>
</evidence>
<accession>A0A1B0BFP4</accession>
<evidence type="ECO:0000313" key="1">
    <source>
        <dbReference type="EnsemblMetazoa" id="GPPI028563-PA"/>
    </source>
</evidence>